<feature type="compositionally biased region" description="Basic residues" evidence="1">
    <location>
        <begin position="110"/>
        <end position="121"/>
    </location>
</feature>
<evidence type="ECO:0000313" key="3">
    <source>
        <dbReference type="EMBL" id="AFZ69361.1"/>
    </source>
</evidence>
<reference evidence="4" key="1">
    <citation type="submission" date="2012-03" db="EMBL/GenBank/DDBJ databases">
        <title>Complete sequence of plasmid 1 of Deinococcus peraridilitoris DSM 19664.</title>
        <authorList>
            <person name="Lucas S."/>
            <person name="Copeland A."/>
            <person name="Lapidus A."/>
            <person name="Glavina del Rio T."/>
            <person name="Dalin E."/>
            <person name="Tice H."/>
            <person name="Bruce D."/>
            <person name="Goodwin L."/>
            <person name="Pitluck S."/>
            <person name="Peters L."/>
            <person name="Mikhailova N."/>
            <person name="Lu M."/>
            <person name="Kyrpides N."/>
            <person name="Mavromatis K."/>
            <person name="Ivanova N."/>
            <person name="Brettin T."/>
            <person name="Detter J.C."/>
            <person name="Han C."/>
            <person name="Larimer F."/>
            <person name="Land M."/>
            <person name="Hauser L."/>
            <person name="Markowitz V."/>
            <person name="Cheng J.-F."/>
            <person name="Hugenholtz P."/>
            <person name="Woyke T."/>
            <person name="Wu D."/>
            <person name="Pukall R."/>
            <person name="Steenblock K."/>
            <person name="Brambilla E."/>
            <person name="Klenk H.-P."/>
            <person name="Eisen J.A."/>
        </authorList>
    </citation>
    <scope>NUCLEOTIDE SEQUENCE [LARGE SCALE GENOMIC DNA]</scope>
    <source>
        <strain evidence="4">DSM 19664 / LMG 22246 / CIP 109416 / KR-200</strain>
        <plasmid evidence="4">Plasmid pDEIPE01</plasmid>
    </source>
</reference>
<name>L0A685_DEIPD</name>
<feature type="domain" description="Transposase IS4-like" evidence="2">
    <location>
        <begin position="116"/>
        <end position="274"/>
    </location>
</feature>
<organism evidence="3 4">
    <name type="scientific">Deinococcus peraridilitoris (strain DSM 19664 / LMG 22246 / CIP 109416 / KR-200)</name>
    <dbReference type="NCBI Taxonomy" id="937777"/>
    <lineage>
        <taxon>Bacteria</taxon>
        <taxon>Thermotogati</taxon>
        <taxon>Deinococcota</taxon>
        <taxon>Deinococci</taxon>
        <taxon>Deinococcales</taxon>
        <taxon>Deinococcaceae</taxon>
        <taxon>Deinococcus</taxon>
    </lineage>
</organism>
<feature type="region of interest" description="Disordered" evidence="1">
    <location>
        <begin position="1"/>
        <end position="32"/>
    </location>
</feature>
<dbReference type="EMBL" id="CP003383">
    <property type="protein sequence ID" value="AFZ69361.1"/>
    <property type="molecule type" value="Genomic_DNA"/>
</dbReference>
<accession>L0A685</accession>
<dbReference type="PANTHER" id="PTHR30007">
    <property type="entry name" value="PHP DOMAIN PROTEIN"/>
    <property type="match status" value="1"/>
</dbReference>
<feature type="compositionally biased region" description="Low complexity" evidence="1">
    <location>
        <begin position="1"/>
        <end position="22"/>
    </location>
</feature>
<dbReference type="Pfam" id="PF01609">
    <property type="entry name" value="DDE_Tnp_1"/>
    <property type="match status" value="1"/>
</dbReference>
<dbReference type="InterPro" id="IPR002559">
    <property type="entry name" value="Transposase_11"/>
</dbReference>
<dbReference type="HOGENOM" id="CLU_1000117_0_0_0"/>
<protein>
    <submittedName>
        <fullName evidence="3">Transposase</fullName>
    </submittedName>
</protein>
<dbReference type="KEGG" id="dpd:Deipe_3956"/>
<keyword evidence="4" id="KW-1185">Reference proteome</keyword>
<gene>
    <name evidence="3" type="ordered locus">Deipe_3956</name>
</gene>
<dbReference type="PANTHER" id="PTHR30007:SF1">
    <property type="entry name" value="BLR1914 PROTEIN"/>
    <property type="match status" value="1"/>
</dbReference>
<evidence type="ECO:0000313" key="4">
    <source>
        <dbReference type="Proteomes" id="UP000010467"/>
    </source>
</evidence>
<dbReference type="NCBIfam" id="NF033580">
    <property type="entry name" value="transpos_IS5_3"/>
    <property type="match status" value="1"/>
</dbReference>
<dbReference type="GO" id="GO:0003677">
    <property type="term" value="F:DNA binding"/>
    <property type="evidence" value="ECO:0007669"/>
    <property type="project" value="InterPro"/>
</dbReference>
<dbReference type="AlphaFoldDB" id="L0A685"/>
<feature type="region of interest" description="Disordered" evidence="1">
    <location>
        <begin position="81"/>
        <end position="124"/>
    </location>
</feature>
<evidence type="ECO:0000259" key="2">
    <source>
        <dbReference type="Pfam" id="PF01609"/>
    </source>
</evidence>
<dbReference type="PATRIC" id="fig|937777.3.peg.3970"/>
<dbReference type="Proteomes" id="UP000010467">
    <property type="component" value="Plasmid pDEIPE01"/>
</dbReference>
<evidence type="ECO:0000256" key="1">
    <source>
        <dbReference type="SAM" id="MobiDB-lite"/>
    </source>
</evidence>
<proteinExistence type="predicted"/>
<dbReference type="GO" id="GO:0004803">
    <property type="term" value="F:transposase activity"/>
    <property type="evidence" value="ECO:0007669"/>
    <property type="project" value="InterPro"/>
</dbReference>
<keyword evidence="3" id="KW-0614">Plasmid</keyword>
<sequence length="278" mass="30469">MVSPTTHTAKSSTASSGASKLALPTRPDSAAKSGFGRWAIGVTFRVATVPGKPVTTGSCAGRETAPGTVCFRPCKLMLTKTASSTGKGPPWTAPTSKRTAVPQGQEKRLPKQKKGAHRRRMAGIQSWGRTSKIHVLSDGLARPLAVLVSVGQASDPTFLVPLLDEIRVPRDVPGRPRKRPTTLRVDRAYGARCYRRQLRARGIRCVCPEREDAKKARLKRGSKGGRPPRFDAKAYKGRNVVERCINRLKDFRAVATRYEKRGRHFLSAVHLAAIMLWL</sequence>
<dbReference type="GO" id="GO:0006313">
    <property type="term" value="P:DNA transposition"/>
    <property type="evidence" value="ECO:0007669"/>
    <property type="project" value="InterPro"/>
</dbReference>
<geneLocation type="plasmid" evidence="3 4">
    <name>pDEIPE01</name>
</geneLocation>